<organism evidence="2 3">
    <name type="scientific">Methylotenera versatilis (strain 301)</name>
    <dbReference type="NCBI Taxonomy" id="666681"/>
    <lineage>
        <taxon>Bacteria</taxon>
        <taxon>Pseudomonadati</taxon>
        <taxon>Pseudomonadota</taxon>
        <taxon>Betaproteobacteria</taxon>
        <taxon>Nitrosomonadales</taxon>
        <taxon>Methylophilaceae</taxon>
        <taxon>Methylotenera</taxon>
    </lineage>
</organism>
<dbReference type="InterPro" id="IPR029058">
    <property type="entry name" value="AB_hydrolase_fold"/>
</dbReference>
<name>D7DQC6_METV0</name>
<dbReference type="KEGG" id="meh:M301_1113"/>
<reference evidence="3" key="1">
    <citation type="submission" date="2010-05" db="EMBL/GenBank/DDBJ databases">
        <title>Complete sequence of Methylotenera sp. 301.</title>
        <authorList>
            <person name="Lucas S."/>
            <person name="Copeland A."/>
            <person name="Lapidus A."/>
            <person name="Cheng J.-F."/>
            <person name="Bruce D."/>
            <person name="Goodwin L."/>
            <person name="Pitluck S."/>
            <person name="Clum A."/>
            <person name="Land M."/>
            <person name="Hauser L."/>
            <person name="Kyrpides N."/>
            <person name="Ivanova N."/>
            <person name="Chistoservova L."/>
            <person name="Kalyuzhnaya M."/>
            <person name="Woyke T."/>
        </authorList>
    </citation>
    <scope>NUCLEOTIDE SEQUENCE [LARGE SCALE GENOMIC DNA]</scope>
    <source>
        <strain evidence="3">301</strain>
    </source>
</reference>
<proteinExistence type="predicted"/>
<gene>
    <name evidence="2" type="ordered locus">M301_1113</name>
</gene>
<reference evidence="2 3" key="2">
    <citation type="journal article" date="2011" name="J. Bacteriol.">
        <title>Genomes of three methylotrophs from a single niche uncover genetic and metabolic divergence of Methylophilaceae.</title>
        <authorList>
            <person name="Lapidus A."/>
            <person name="Clum A."/>
            <person name="Labutti K."/>
            <person name="Kaluzhnaya M.G."/>
            <person name="Lim S."/>
            <person name="Beck D.A."/>
            <person name="Glavina Del Rio T."/>
            <person name="Nolan M."/>
            <person name="Mavromatis K."/>
            <person name="Huntemann M."/>
            <person name="Lucas S."/>
            <person name="Lidstrom M.E."/>
            <person name="Ivanova N."/>
            <person name="Chistoserdova L."/>
        </authorList>
    </citation>
    <scope>NUCLEOTIDE SEQUENCE [LARGE SCALE GENOMIC DNA]</scope>
    <source>
        <strain evidence="2 3">301</strain>
    </source>
</reference>
<dbReference type="RefSeq" id="WP_013147813.1">
    <property type="nucleotide sequence ID" value="NC_014207.1"/>
</dbReference>
<accession>D7DQC6</accession>
<keyword evidence="2" id="KW-0378">Hydrolase</keyword>
<protein>
    <submittedName>
        <fullName evidence="2">Dienelactone hydrolase</fullName>
    </submittedName>
</protein>
<dbReference type="AlphaFoldDB" id="D7DQC6"/>
<evidence type="ECO:0000259" key="1">
    <source>
        <dbReference type="Pfam" id="PF01738"/>
    </source>
</evidence>
<dbReference type="InterPro" id="IPR002925">
    <property type="entry name" value="Dienelactn_hydro"/>
</dbReference>
<dbReference type="OrthoDB" id="9806163at2"/>
<feature type="domain" description="Dienelactone hydrolase" evidence="1">
    <location>
        <begin position="18"/>
        <end position="243"/>
    </location>
</feature>
<dbReference type="HOGENOM" id="CLU_054590_1_0_4"/>
<dbReference type="Proteomes" id="UP000000383">
    <property type="component" value="Chromosome"/>
</dbReference>
<dbReference type="eggNOG" id="COG0412">
    <property type="taxonomic scope" value="Bacteria"/>
</dbReference>
<dbReference type="SUPFAM" id="SSF53474">
    <property type="entry name" value="alpha/beta-Hydrolases"/>
    <property type="match status" value="1"/>
</dbReference>
<dbReference type="EMBL" id="CP002056">
    <property type="protein sequence ID" value="ADI29497.1"/>
    <property type="molecule type" value="Genomic_DNA"/>
</dbReference>
<evidence type="ECO:0000313" key="2">
    <source>
        <dbReference type="EMBL" id="ADI29497.1"/>
    </source>
</evidence>
<dbReference type="STRING" id="666681.M301_1113"/>
<dbReference type="Gene3D" id="3.40.50.1820">
    <property type="entry name" value="alpha/beta hydrolase"/>
    <property type="match status" value="1"/>
</dbReference>
<dbReference type="PANTHER" id="PTHR47562">
    <property type="match status" value="1"/>
</dbReference>
<dbReference type="Pfam" id="PF01738">
    <property type="entry name" value="DLH"/>
    <property type="match status" value="1"/>
</dbReference>
<evidence type="ECO:0000313" key="3">
    <source>
        <dbReference type="Proteomes" id="UP000000383"/>
    </source>
</evidence>
<dbReference type="GO" id="GO:0016787">
    <property type="term" value="F:hydrolase activity"/>
    <property type="evidence" value="ECO:0007669"/>
    <property type="project" value="UniProtKB-KW"/>
</dbReference>
<dbReference type="PANTHER" id="PTHR47562:SF2">
    <property type="entry name" value="CARBOXYMETHYLENEBUTENOLIDASE-RELATED"/>
    <property type="match status" value="1"/>
</dbReference>
<keyword evidence="3" id="KW-1185">Reference proteome</keyword>
<sequence>MLIKDSEVVDLNTPTGEMRAHIFRPAAPGKYPAILMFSEIFQVTAPIRRTAAMLAGHGFIVACPEIYHEFEPLGTVLAYDEAGTIRGNELKTTKPVDAYDSDAKAVLDYLKSRSDCTGRLGVMGICIGGHLAFRAAMNPEVRAAVCFYATDIHKKSLGLGKNDNSLERAGEIKGELLHIWGRQDPHVPLEGRNMVKARLDEVGTRYTWHEFNGQHAFMRDEGHRYDPALSRLSWDLLLELFNRRLGWGDLDMESDGSAEARH</sequence>